<evidence type="ECO:0000313" key="2">
    <source>
        <dbReference type="EMBL" id="MBB6071143.1"/>
    </source>
</evidence>
<comment type="caution">
    <text evidence="2">The sequence shown here is derived from an EMBL/GenBank/DDBJ whole genome shotgun (WGS) entry which is preliminary data.</text>
</comment>
<accession>A0A841GZG2</accession>
<dbReference type="InterPro" id="IPR056091">
    <property type="entry name" value="DUF7674"/>
</dbReference>
<sequence>MTGPEFVDVLLHEFPELEEDVRDNDGLLHMQMGDFAGLMQRAINERDLPRLKRCVHLAQRVWQTGEAHLRNALSVSCLEHLAFRGTTGQEAFALLTRELREEWEKLDRFQASLATPPRKRR</sequence>
<dbReference type="EMBL" id="JACHIA010000007">
    <property type="protein sequence ID" value="MBB6071143.1"/>
    <property type="molecule type" value="Genomic_DNA"/>
</dbReference>
<reference evidence="2 3" key="1">
    <citation type="submission" date="2020-08" db="EMBL/GenBank/DDBJ databases">
        <title>Genomic Encyclopedia of Type Strains, Phase IV (KMG-IV): sequencing the most valuable type-strain genomes for metagenomic binning, comparative biology and taxonomic classification.</title>
        <authorList>
            <person name="Goeker M."/>
        </authorList>
    </citation>
    <scope>NUCLEOTIDE SEQUENCE [LARGE SCALE GENOMIC DNA]</scope>
    <source>
        <strain evidence="2 3">DSM 29007</strain>
    </source>
</reference>
<protein>
    <recommendedName>
        <fullName evidence="1">DUF7674 domain-containing protein</fullName>
    </recommendedName>
</protein>
<dbReference type="Proteomes" id="UP000582837">
    <property type="component" value="Unassembled WGS sequence"/>
</dbReference>
<evidence type="ECO:0000259" key="1">
    <source>
        <dbReference type="Pfam" id="PF24722"/>
    </source>
</evidence>
<organism evidence="2 3">
    <name type="scientific">Longimicrobium terrae</name>
    <dbReference type="NCBI Taxonomy" id="1639882"/>
    <lineage>
        <taxon>Bacteria</taxon>
        <taxon>Pseudomonadati</taxon>
        <taxon>Gemmatimonadota</taxon>
        <taxon>Longimicrobiia</taxon>
        <taxon>Longimicrobiales</taxon>
        <taxon>Longimicrobiaceae</taxon>
        <taxon>Longimicrobium</taxon>
    </lineage>
</organism>
<proteinExistence type="predicted"/>
<feature type="domain" description="DUF7674" evidence="1">
    <location>
        <begin position="9"/>
        <end position="109"/>
    </location>
</feature>
<name>A0A841GZG2_9BACT</name>
<dbReference type="Pfam" id="PF24722">
    <property type="entry name" value="DUF7674"/>
    <property type="match status" value="1"/>
</dbReference>
<evidence type="ECO:0000313" key="3">
    <source>
        <dbReference type="Proteomes" id="UP000582837"/>
    </source>
</evidence>
<dbReference type="AlphaFoldDB" id="A0A841GZG2"/>
<gene>
    <name evidence="2" type="ORF">HNQ61_002767</name>
</gene>
<dbReference type="RefSeq" id="WP_170033770.1">
    <property type="nucleotide sequence ID" value="NZ_JABDTL010000001.1"/>
</dbReference>
<keyword evidence="3" id="KW-1185">Reference proteome</keyword>